<evidence type="ECO:0000313" key="3">
    <source>
        <dbReference type="Proteomes" id="UP000192601"/>
    </source>
</evidence>
<dbReference type="Proteomes" id="UP000192601">
    <property type="component" value="Unassembled WGS sequence"/>
</dbReference>
<comment type="caution">
    <text evidence="2">The sequence shown here is derived from an EMBL/GenBank/DDBJ whole genome shotgun (WGS) entry which is preliminary data.</text>
</comment>
<accession>A0A1X0K8E2</accession>
<gene>
    <name evidence="2" type="ORF">BST44_21795</name>
</gene>
<keyword evidence="3" id="KW-1185">Reference proteome</keyword>
<reference evidence="2 3" key="1">
    <citation type="submission" date="2017-02" db="EMBL/GenBank/DDBJ databases">
        <title>The new phylogeny of genus Mycobacterium.</title>
        <authorList>
            <person name="Tortoli E."/>
            <person name="Trovato A."/>
            <person name="Cirillo D.M."/>
        </authorList>
    </citation>
    <scope>NUCLEOTIDE SEQUENCE [LARGE SCALE GENOMIC DNA]</scope>
    <source>
        <strain evidence="2 3">DSM 43992</strain>
    </source>
</reference>
<evidence type="ECO:0000256" key="1">
    <source>
        <dbReference type="SAM" id="MobiDB-lite"/>
    </source>
</evidence>
<dbReference type="OrthoDB" id="4741730at2"/>
<sequence>MSGTARLARRTNRATTRILAFLAIVTGLGLVGAVPAGADTSPFNTLSCSCPETAPAGSPARSDEITRGIRQGELGGPQGPPRN</sequence>
<feature type="region of interest" description="Disordered" evidence="1">
    <location>
        <begin position="51"/>
        <end position="83"/>
    </location>
</feature>
<protein>
    <submittedName>
        <fullName evidence="2">Uncharacterized protein</fullName>
    </submittedName>
</protein>
<dbReference type="AlphaFoldDB" id="A0A1X0K8E2"/>
<name>A0A1X0K8E2_MYCSC</name>
<organism evidence="2 3">
    <name type="scientific">Mycobacterium scrofulaceum</name>
    <dbReference type="NCBI Taxonomy" id="1783"/>
    <lineage>
        <taxon>Bacteria</taxon>
        <taxon>Bacillati</taxon>
        <taxon>Actinomycetota</taxon>
        <taxon>Actinomycetes</taxon>
        <taxon>Mycobacteriales</taxon>
        <taxon>Mycobacteriaceae</taxon>
        <taxon>Mycobacterium</taxon>
    </lineage>
</organism>
<dbReference type="EMBL" id="MVIJ01000040">
    <property type="protein sequence ID" value="ORB71414.1"/>
    <property type="molecule type" value="Genomic_DNA"/>
</dbReference>
<evidence type="ECO:0000313" key="2">
    <source>
        <dbReference type="EMBL" id="ORB71414.1"/>
    </source>
</evidence>
<dbReference type="RefSeq" id="WP_083179172.1">
    <property type="nucleotide sequence ID" value="NZ_MVIJ01000040.1"/>
</dbReference>
<proteinExistence type="predicted"/>